<dbReference type="InParanoid" id="A0A1I4WXR2"/>
<evidence type="ECO:0000256" key="12">
    <source>
        <dbReference type="ARBA" id="ARBA00049187"/>
    </source>
</evidence>
<dbReference type="EC" id="1.8.1.4" evidence="3 16"/>
<dbReference type="InterPro" id="IPR050151">
    <property type="entry name" value="Class-I_Pyr_Nuc-Dis_Oxidored"/>
</dbReference>
<dbReference type="EMBL" id="FOVH01000001">
    <property type="protein sequence ID" value="SFN18192.1"/>
    <property type="molecule type" value="Genomic_DNA"/>
</dbReference>
<dbReference type="Pfam" id="PF02852">
    <property type="entry name" value="Pyr_redox_dim"/>
    <property type="match status" value="1"/>
</dbReference>
<dbReference type="FunFam" id="3.30.390.30:FF:000001">
    <property type="entry name" value="Dihydrolipoyl dehydrogenase"/>
    <property type="match status" value="1"/>
</dbReference>
<dbReference type="InterPro" id="IPR023753">
    <property type="entry name" value="FAD/NAD-binding_dom"/>
</dbReference>
<keyword evidence="8 16" id="KW-0560">Oxidoreductase</keyword>
<dbReference type="Gene3D" id="3.50.50.60">
    <property type="entry name" value="FAD/NAD(P)-binding domain"/>
    <property type="match status" value="2"/>
</dbReference>
<feature type="binding site" evidence="14">
    <location>
        <position position="269"/>
    </location>
    <ligand>
        <name>NAD(+)</name>
        <dbReference type="ChEBI" id="CHEBI:57540"/>
    </ligand>
</feature>
<dbReference type="NCBIfam" id="TIGR01350">
    <property type="entry name" value="lipoamide_DH"/>
    <property type="match status" value="1"/>
</dbReference>
<dbReference type="GO" id="GO:0006103">
    <property type="term" value="P:2-oxoglutarate metabolic process"/>
    <property type="evidence" value="ECO:0007669"/>
    <property type="project" value="TreeGrafter"/>
</dbReference>
<feature type="binding site" evidence="14">
    <location>
        <begin position="145"/>
        <end position="147"/>
    </location>
    <ligand>
        <name>FAD</name>
        <dbReference type="ChEBI" id="CHEBI:57692"/>
    </ligand>
</feature>
<evidence type="ECO:0000256" key="11">
    <source>
        <dbReference type="ARBA" id="ARBA00023284"/>
    </source>
</evidence>
<dbReference type="Gene3D" id="3.30.390.30">
    <property type="match status" value="1"/>
</dbReference>
<evidence type="ECO:0000256" key="15">
    <source>
        <dbReference type="PIRSR" id="PIRSR000350-4"/>
    </source>
</evidence>
<feature type="binding site" evidence="14">
    <location>
        <begin position="182"/>
        <end position="189"/>
    </location>
    <ligand>
        <name>NAD(+)</name>
        <dbReference type="ChEBI" id="CHEBI:57540"/>
    </ligand>
</feature>
<comment type="miscellaneous">
    <text evidence="16">The active site is a redox-active disulfide bond.</text>
</comment>
<dbReference type="PANTHER" id="PTHR22912">
    <property type="entry name" value="DISULFIDE OXIDOREDUCTASE"/>
    <property type="match status" value="1"/>
</dbReference>
<dbReference type="PRINTS" id="PR00411">
    <property type="entry name" value="PNDRDTASEI"/>
</dbReference>
<gene>
    <name evidence="19" type="ORF">SAMN04489713_101563</name>
</gene>
<dbReference type="InterPro" id="IPR004099">
    <property type="entry name" value="Pyr_nucl-diS_OxRdtase_dimer"/>
</dbReference>
<feature type="binding site" evidence="14">
    <location>
        <position position="54"/>
    </location>
    <ligand>
        <name>FAD</name>
        <dbReference type="ChEBI" id="CHEBI:57692"/>
    </ligand>
</feature>
<keyword evidence="11 16" id="KW-0676">Redox-active center</keyword>
<dbReference type="SUPFAM" id="SSF55424">
    <property type="entry name" value="FAD/NAD-linked reductases, dimerisation (C-terminal) domain"/>
    <property type="match status" value="1"/>
</dbReference>
<reference evidence="19 20" key="1">
    <citation type="submission" date="2016-10" db="EMBL/GenBank/DDBJ databases">
        <authorList>
            <person name="de Groot N.N."/>
        </authorList>
    </citation>
    <scope>NUCLEOTIDE SEQUENCE [LARGE SCALE GENOMIC DNA]</scope>
    <source>
        <strain evidence="19 20">DSM 43067</strain>
    </source>
</reference>
<dbReference type="InterPro" id="IPR012999">
    <property type="entry name" value="Pyr_OxRdtase_I_AS"/>
</dbReference>
<dbReference type="InterPro" id="IPR036188">
    <property type="entry name" value="FAD/NAD-bd_sf"/>
</dbReference>
<comment type="catalytic activity">
    <reaction evidence="12 16">
        <text>N(6)-[(R)-dihydrolipoyl]-L-lysyl-[protein] + NAD(+) = N(6)-[(R)-lipoyl]-L-lysyl-[protein] + NADH + H(+)</text>
        <dbReference type="Rhea" id="RHEA:15045"/>
        <dbReference type="Rhea" id="RHEA-COMP:10474"/>
        <dbReference type="Rhea" id="RHEA-COMP:10475"/>
        <dbReference type="ChEBI" id="CHEBI:15378"/>
        <dbReference type="ChEBI" id="CHEBI:57540"/>
        <dbReference type="ChEBI" id="CHEBI:57945"/>
        <dbReference type="ChEBI" id="CHEBI:83099"/>
        <dbReference type="ChEBI" id="CHEBI:83100"/>
        <dbReference type="EC" id="1.8.1.4"/>
    </reaction>
</comment>
<evidence type="ECO:0000313" key="20">
    <source>
        <dbReference type="Proteomes" id="UP000183413"/>
    </source>
</evidence>
<evidence type="ECO:0000256" key="10">
    <source>
        <dbReference type="ARBA" id="ARBA00023157"/>
    </source>
</evidence>
<evidence type="ECO:0000256" key="16">
    <source>
        <dbReference type="RuleBase" id="RU003692"/>
    </source>
</evidence>
<feature type="binding site" evidence="14">
    <location>
        <position position="205"/>
    </location>
    <ligand>
        <name>NAD(+)</name>
        <dbReference type="ChEBI" id="CHEBI:57540"/>
    </ligand>
</feature>
<evidence type="ECO:0000256" key="3">
    <source>
        <dbReference type="ARBA" id="ARBA00012608"/>
    </source>
</evidence>
<feature type="disulfide bond" description="Redox-active" evidence="15">
    <location>
        <begin position="45"/>
        <end position="50"/>
    </location>
</feature>
<evidence type="ECO:0000256" key="2">
    <source>
        <dbReference type="ARBA" id="ARBA00007532"/>
    </source>
</evidence>
<feature type="domain" description="Pyridine nucleotide-disulphide oxidoreductase dimerisation" evidence="17">
    <location>
        <begin position="344"/>
        <end position="450"/>
    </location>
</feature>
<dbReference type="RefSeq" id="WP_075019807.1">
    <property type="nucleotide sequence ID" value="NZ_CP083237.1"/>
</dbReference>
<comment type="cofactor">
    <cofactor evidence="14 16">
        <name>FAD</name>
        <dbReference type="ChEBI" id="CHEBI:57692"/>
    </cofactor>
    <text evidence="14 16">Binds 1 FAD per subunit.</text>
</comment>
<sequence>MANNGPFDIVVLGAGSGGYACALRAAELGRSVALIERDESLGGTCLNRGCIPTKALLHAAEVADQSREAAKFGVKTTFEGIDVAGVNAYKDKVVSTTVKGLTGLIKSRGIEVVHGTGRLAGPTTVEVATADGTRTIEAGHIVLGTGSAPKSLPGLEIDGERVISSDHALRLEHVPGSVVILGGGVIGVEFASVWRSFGADVTIVEALPHLLPLEEESSSKRLERAFRKRGIKYELGTRFESAKTTQGGISVTLEGGTTIDAELLLVAVGRGPVSDGIGLAEAGVETERGFVKVDEYCRTSVPTISAVGDLIPTPQLAHVGFAEGILVAERLSGLTPPPIDYDGVPRITYSDPEVASVGITSAVARERGYEIKSVTYDLAGNPKSKILGTQGEVKVIAAVDGPVLGLHMVGARVGELIAEGQLIYNWEALPGEVAQLIHPHPTQSEAVGEAHLALAGKPLHVHG</sequence>
<evidence type="ECO:0000256" key="14">
    <source>
        <dbReference type="PIRSR" id="PIRSR000350-3"/>
    </source>
</evidence>
<dbReference type="Pfam" id="PF07992">
    <property type="entry name" value="Pyr_redox_2"/>
    <property type="match status" value="1"/>
</dbReference>
<dbReference type="PROSITE" id="PS00076">
    <property type="entry name" value="PYRIDINE_REDOX_1"/>
    <property type="match status" value="1"/>
</dbReference>
<accession>A0A1I4WXR2</accession>
<dbReference type="InterPro" id="IPR001100">
    <property type="entry name" value="Pyr_nuc-diS_OxRdtase"/>
</dbReference>
<evidence type="ECO:0000259" key="18">
    <source>
        <dbReference type="Pfam" id="PF07992"/>
    </source>
</evidence>
<organism evidence="19 20">
    <name type="scientific">Actinomadura madurae</name>
    <dbReference type="NCBI Taxonomy" id="1993"/>
    <lineage>
        <taxon>Bacteria</taxon>
        <taxon>Bacillati</taxon>
        <taxon>Actinomycetota</taxon>
        <taxon>Actinomycetes</taxon>
        <taxon>Streptosporangiales</taxon>
        <taxon>Thermomonosporaceae</taxon>
        <taxon>Actinomadura</taxon>
    </lineage>
</organism>
<dbReference type="SUPFAM" id="SSF51905">
    <property type="entry name" value="FAD/NAD(P)-binding domain"/>
    <property type="match status" value="1"/>
</dbReference>
<feature type="binding site" evidence="14">
    <location>
        <position position="309"/>
    </location>
    <ligand>
        <name>FAD</name>
        <dbReference type="ChEBI" id="CHEBI:57692"/>
    </ligand>
</feature>
<dbReference type="GeneID" id="99656409"/>
<evidence type="ECO:0000256" key="8">
    <source>
        <dbReference type="ARBA" id="ARBA00023002"/>
    </source>
</evidence>
<evidence type="ECO:0000256" key="13">
    <source>
        <dbReference type="PIRSR" id="PIRSR000350-2"/>
    </source>
</evidence>
<evidence type="ECO:0000256" key="1">
    <source>
        <dbReference type="ARBA" id="ARBA00004496"/>
    </source>
</evidence>
<keyword evidence="6 16" id="KW-0285">Flavoprotein</keyword>
<feature type="active site" description="Proton acceptor" evidence="13">
    <location>
        <position position="440"/>
    </location>
</feature>
<keyword evidence="9 14" id="KW-0520">NAD</keyword>
<dbReference type="GO" id="GO:0005737">
    <property type="term" value="C:cytoplasm"/>
    <property type="evidence" value="ECO:0007669"/>
    <property type="project" value="UniProtKB-SubCell"/>
</dbReference>
<evidence type="ECO:0000256" key="6">
    <source>
        <dbReference type="ARBA" id="ARBA00022630"/>
    </source>
</evidence>
<comment type="similarity">
    <text evidence="2 16">Belongs to the class-I pyridine nucleotide-disulfide oxidoreductase family.</text>
</comment>
<dbReference type="AlphaFoldDB" id="A0A1I4WXR2"/>
<feature type="binding site" evidence="14">
    <location>
        <position position="117"/>
    </location>
    <ligand>
        <name>FAD</name>
        <dbReference type="ChEBI" id="CHEBI:57692"/>
    </ligand>
</feature>
<dbReference type="STRING" id="1993.SAMN04489713_101563"/>
<protein>
    <recommendedName>
        <fullName evidence="4 16">Dihydrolipoyl dehydrogenase</fullName>
        <ecNumber evidence="3 16">1.8.1.4</ecNumber>
    </recommendedName>
</protein>
<keyword evidence="14" id="KW-0547">Nucleotide-binding</keyword>
<dbReference type="PANTHER" id="PTHR22912:SF217">
    <property type="entry name" value="DIHYDROLIPOYL DEHYDROGENASE"/>
    <property type="match status" value="1"/>
</dbReference>
<keyword evidence="7 14" id="KW-0274">FAD</keyword>
<feature type="domain" description="FAD/NAD(P)-binding" evidence="18">
    <location>
        <begin position="7"/>
        <end position="324"/>
    </location>
</feature>
<keyword evidence="20" id="KW-1185">Reference proteome</keyword>
<dbReference type="PRINTS" id="PR00368">
    <property type="entry name" value="FADPNR"/>
</dbReference>
<keyword evidence="5" id="KW-0963">Cytoplasm</keyword>
<dbReference type="GO" id="GO:0004148">
    <property type="term" value="F:dihydrolipoyl dehydrogenase (NADH) activity"/>
    <property type="evidence" value="ECO:0007669"/>
    <property type="project" value="UniProtKB-EC"/>
</dbReference>
<dbReference type="Proteomes" id="UP000183413">
    <property type="component" value="Unassembled WGS sequence"/>
</dbReference>
<name>A0A1I4WXR2_9ACTN</name>
<evidence type="ECO:0000256" key="9">
    <source>
        <dbReference type="ARBA" id="ARBA00023027"/>
    </source>
</evidence>
<dbReference type="GO" id="GO:0050660">
    <property type="term" value="F:flavin adenine dinucleotide binding"/>
    <property type="evidence" value="ECO:0007669"/>
    <property type="project" value="InterPro"/>
</dbReference>
<comment type="subcellular location">
    <subcellularLocation>
        <location evidence="1">Cytoplasm</location>
    </subcellularLocation>
</comment>
<proteinExistence type="inferred from homology"/>
<evidence type="ECO:0000259" key="17">
    <source>
        <dbReference type="Pfam" id="PF02852"/>
    </source>
</evidence>
<dbReference type="PIRSF" id="PIRSF000350">
    <property type="entry name" value="Mercury_reductase_MerA"/>
    <property type="match status" value="1"/>
</dbReference>
<evidence type="ECO:0000313" key="19">
    <source>
        <dbReference type="EMBL" id="SFN18192.1"/>
    </source>
</evidence>
<dbReference type="OrthoDB" id="9800167at2"/>
<evidence type="ECO:0000256" key="7">
    <source>
        <dbReference type="ARBA" id="ARBA00022827"/>
    </source>
</evidence>
<keyword evidence="10" id="KW-1015">Disulfide bond</keyword>
<evidence type="ECO:0000256" key="5">
    <source>
        <dbReference type="ARBA" id="ARBA00022490"/>
    </source>
</evidence>
<dbReference type="InterPro" id="IPR006258">
    <property type="entry name" value="Lipoamide_DH"/>
</dbReference>
<evidence type="ECO:0000256" key="4">
    <source>
        <dbReference type="ARBA" id="ARBA00016961"/>
    </source>
</evidence>
<dbReference type="InterPro" id="IPR016156">
    <property type="entry name" value="FAD/NAD-linked_Rdtase_dimer_sf"/>
</dbReference>
<dbReference type="eggNOG" id="COG1249">
    <property type="taxonomic scope" value="Bacteria"/>
</dbReference>